<organism evidence="3 4">
    <name type="scientific">Eimeria maxima</name>
    <name type="common">Coccidian parasite</name>
    <dbReference type="NCBI Taxonomy" id="5804"/>
    <lineage>
        <taxon>Eukaryota</taxon>
        <taxon>Sar</taxon>
        <taxon>Alveolata</taxon>
        <taxon>Apicomplexa</taxon>
        <taxon>Conoidasida</taxon>
        <taxon>Coccidia</taxon>
        <taxon>Eucoccidiorida</taxon>
        <taxon>Eimeriorina</taxon>
        <taxon>Eimeriidae</taxon>
        <taxon>Eimeria</taxon>
    </lineage>
</organism>
<reference evidence="3" key="2">
    <citation type="submission" date="2013-10" db="EMBL/GenBank/DDBJ databases">
        <authorList>
            <person name="Aslett M."/>
        </authorList>
    </citation>
    <scope>NUCLEOTIDE SEQUENCE [LARGE SCALE GENOMIC DNA]</scope>
    <source>
        <strain evidence="3">Weybridge</strain>
    </source>
</reference>
<dbReference type="GeneID" id="25334659"/>
<reference evidence="3" key="1">
    <citation type="submission" date="2013-10" db="EMBL/GenBank/DDBJ databases">
        <title>Genomic analysis of the causative agents of coccidiosis in chickens.</title>
        <authorList>
            <person name="Reid A.J."/>
            <person name="Blake D."/>
            <person name="Billington K."/>
            <person name="Browne H."/>
            <person name="Dunn M."/>
            <person name="Hung S."/>
            <person name="Kawahara F."/>
            <person name="Miranda-Saavedra D."/>
            <person name="Mourier T."/>
            <person name="Nagra H."/>
            <person name="Otto T.D."/>
            <person name="Rawlings N."/>
            <person name="Sanchez A."/>
            <person name="Sanders M."/>
            <person name="Subramaniam C."/>
            <person name="Tay Y."/>
            <person name="Dear P."/>
            <person name="Doerig C."/>
            <person name="Gruber A."/>
            <person name="Parkinson J."/>
            <person name="Shirley M."/>
            <person name="Wan K.L."/>
            <person name="Berriman M."/>
            <person name="Tomley F."/>
            <person name="Pain A."/>
        </authorList>
    </citation>
    <scope>NUCLEOTIDE SEQUENCE [LARGE SCALE GENOMIC DNA]</scope>
    <source>
        <strain evidence="3">Weybridge</strain>
    </source>
</reference>
<feature type="transmembrane region" description="Helical" evidence="2">
    <location>
        <begin position="89"/>
        <end position="113"/>
    </location>
</feature>
<feature type="region of interest" description="Disordered" evidence="1">
    <location>
        <begin position="1"/>
        <end position="28"/>
    </location>
</feature>
<sequence>MHAETPHTKARDGAPQWGAPEASDLQHPEESGLAQSLRFYVAHANAGTRNMCDSPVTSDIFRYPPESRTAAAVALAADKEDRLLHLVRGYGCAVVLANLLTTFLCSTALMFLIGANAPASTAAIPASFALTRNIRIIPAGPATTLEEALSNPRSVLITVGSSLTGELLLLLILLLLAFDSGGFSVRYRHDVVGWEASRARSSATLFLSANRRLVVTATTVLFEDGLTGLRLAEWELWREQETAPSPHAILGEALHGADTGTASPAAPTSPAAPGEAAEDSSQLLETPPMGPESSSSEPEPTRRRLADATALPVTTPPMHQLQQLHQLEQLQHLQQLEQLPSLRPQLLPGLEHMPLVHAPAGSEHARLLWGAPSFVFL</sequence>
<dbReference type="EMBL" id="HG719224">
    <property type="protein sequence ID" value="CDJ57128.1"/>
    <property type="molecule type" value="Genomic_DNA"/>
</dbReference>
<dbReference type="Proteomes" id="UP000030763">
    <property type="component" value="Unassembled WGS sequence"/>
</dbReference>
<keyword evidence="4" id="KW-1185">Reference proteome</keyword>
<proteinExistence type="predicted"/>
<keyword evidence="2" id="KW-1133">Transmembrane helix</keyword>
<evidence type="ECO:0000313" key="4">
    <source>
        <dbReference type="Proteomes" id="UP000030763"/>
    </source>
</evidence>
<dbReference type="AlphaFoldDB" id="U6M240"/>
<keyword evidence="2" id="KW-0812">Transmembrane</keyword>
<accession>U6M240</accession>
<evidence type="ECO:0000256" key="2">
    <source>
        <dbReference type="SAM" id="Phobius"/>
    </source>
</evidence>
<keyword evidence="2" id="KW-0472">Membrane</keyword>
<feature type="compositionally biased region" description="Low complexity" evidence="1">
    <location>
        <begin position="285"/>
        <end position="298"/>
    </location>
</feature>
<protein>
    <submittedName>
        <fullName evidence="3">Uncharacterized protein</fullName>
    </submittedName>
</protein>
<dbReference type="RefSeq" id="XP_013333778.1">
    <property type="nucleotide sequence ID" value="XM_013478324.1"/>
</dbReference>
<feature type="compositionally biased region" description="Basic and acidic residues" evidence="1">
    <location>
        <begin position="1"/>
        <end position="12"/>
    </location>
</feature>
<feature type="transmembrane region" description="Helical" evidence="2">
    <location>
        <begin position="155"/>
        <end position="178"/>
    </location>
</feature>
<evidence type="ECO:0000313" key="3">
    <source>
        <dbReference type="EMBL" id="CDJ57128.1"/>
    </source>
</evidence>
<gene>
    <name evidence="3" type="ORF">EMWEY_00006730</name>
</gene>
<evidence type="ECO:0000256" key="1">
    <source>
        <dbReference type="SAM" id="MobiDB-lite"/>
    </source>
</evidence>
<dbReference type="OMA" id="HANAGIR"/>
<feature type="compositionally biased region" description="Low complexity" evidence="1">
    <location>
        <begin position="260"/>
        <end position="275"/>
    </location>
</feature>
<feature type="region of interest" description="Disordered" evidence="1">
    <location>
        <begin position="257"/>
        <end position="304"/>
    </location>
</feature>
<dbReference type="VEuPathDB" id="ToxoDB:EMWEY_00006730"/>
<dbReference type="OrthoDB" id="349005at2759"/>
<name>U6M240_EIMMA</name>